<organism evidence="2 3">
    <name type="scientific">Diacronema lutheri</name>
    <name type="common">Unicellular marine alga</name>
    <name type="synonym">Monochrysis lutheri</name>
    <dbReference type="NCBI Taxonomy" id="2081491"/>
    <lineage>
        <taxon>Eukaryota</taxon>
        <taxon>Haptista</taxon>
        <taxon>Haptophyta</taxon>
        <taxon>Pavlovophyceae</taxon>
        <taxon>Pavlovales</taxon>
        <taxon>Pavlovaceae</taxon>
        <taxon>Diacronema</taxon>
    </lineage>
</organism>
<feature type="region of interest" description="Disordered" evidence="1">
    <location>
        <begin position="645"/>
        <end position="746"/>
    </location>
</feature>
<feature type="compositionally biased region" description="Low complexity" evidence="1">
    <location>
        <begin position="1392"/>
        <end position="1411"/>
    </location>
</feature>
<keyword evidence="3" id="KW-1185">Reference proteome</keyword>
<name>A0A8J5X9E8_DIALT</name>
<feature type="compositionally biased region" description="Basic and acidic residues" evidence="1">
    <location>
        <begin position="187"/>
        <end position="198"/>
    </location>
</feature>
<protein>
    <submittedName>
        <fullName evidence="2">Uncharacterized protein</fullName>
    </submittedName>
</protein>
<feature type="compositionally biased region" description="Low complexity" evidence="1">
    <location>
        <begin position="650"/>
        <end position="717"/>
    </location>
</feature>
<dbReference type="EMBL" id="JAGTXO010000043">
    <property type="protein sequence ID" value="KAG8459163.1"/>
    <property type="molecule type" value="Genomic_DNA"/>
</dbReference>
<proteinExistence type="predicted"/>
<evidence type="ECO:0000313" key="3">
    <source>
        <dbReference type="Proteomes" id="UP000751190"/>
    </source>
</evidence>
<feature type="region of interest" description="Disordered" evidence="1">
    <location>
        <begin position="184"/>
        <end position="203"/>
    </location>
</feature>
<feature type="compositionally biased region" description="Low complexity" evidence="1">
    <location>
        <begin position="1135"/>
        <end position="1146"/>
    </location>
</feature>
<feature type="region of interest" description="Disordered" evidence="1">
    <location>
        <begin position="815"/>
        <end position="893"/>
    </location>
</feature>
<feature type="region of interest" description="Disordered" evidence="1">
    <location>
        <begin position="1374"/>
        <end position="1411"/>
    </location>
</feature>
<feature type="region of interest" description="Disordered" evidence="1">
    <location>
        <begin position="1489"/>
        <end position="1532"/>
    </location>
</feature>
<dbReference type="Proteomes" id="UP000751190">
    <property type="component" value="Unassembled WGS sequence"/>
</dbReference>
<gene>
    <name evidence="2" type="ORF">KFE25_005674</name>
</gene>
<evidence type="ECO:0000313" key="2">
    <source>
        <dbReference type="EMBL" id="KAG8459163.1"/>
    </source>
</evidence>
<feature type="region of interest" description="Disordered" evidence="1">
    <location>
        <begin position="213"/>
        <end position="232"/>
    </location>
</feature>
<feature type="compositionally biased region" description="Low complexity" evidence="1">
    <location>
        <begin position="725"/>
        <end position="746"/>
    </location>
</feature>
<sequence length="1564" mass="159883">MARESALAQLDEYLASAAGFVAQRPAPTASARATARPPAAHPQRTVARGVDRAREAYPAATARRCACACAWASASASASREPSAGLFGSAMRGTQRESCRTEQHAHARTATVWGMAPPEGAVTSCALARTPSCADSPGAKLDLLIDRKLRRLSGQRQPPSPASAASSAREFGERALADAALQLLPPPREDAHGERPPTPDRLPARYTAAIRPSASEAPAHSAASGVGSGSEQADAAPFSLHAAAALPVSCCAQPTGGIATRWACAPPPSGAADASRPAAPAAARAPAGVWVPRVACAWLDAPRVCWPAPAAGCALAGAAHTSGAAATDMLTTVLTIASLGATVRESTDRGPSHAPAAAPHACSAACASCFVNRDHPRAPQPLRTHAGAHLATASGVEAIDAPAPCIAPAACAPHAQCGRAAHAVAHKETAPFPHPVAHTETAPFPHPAAHTETAPFPHPVAHTETAPFPHPAAHTETAPFPHPVAHTETAPFPHPVAHKETAPFPHVAAHKETAPFPHVAAHTETAPFPHVAAHTETAPFPREMATSRALAGPCAGWTSVVAPAGAALRAALASTAACAHFVEPREPAVGTDARADAPCGEGEGACGLREALSQAAGVGLARDLLSAAAFAPAHMRLALEFGRDEHGSEAPQQVAQHPSPQPAQQVAQHPSPQPAQQVAQHPSPQSAQQVAQHPSPQPAQQVAQHPSPQPAQQVAHAAARRAARRASSPASAAAEAAAARSAPAVQPADGVYWPWPWRAHVQPAEAFSPPCATYLSSHAPPPLPPPPLPPPPPPSCVAHPLAGAQCAAPECAAHGAPAHACGRDGADSGVSSARWGMGAGLPAPPLQCGGADARSDTRLAPEGGRPGGARTRADASPGASASRRMARVMGASEARTQREAFSRLLFGDAGGDVDVASRLARASFDPWPRAGSWTAQPSRRRRRRRRGFVTALRGRDFPSSLSPWDEGEGEGEGAAALDFCEASACEASARERATTCDGSSVDTLGGPSPARALGGGACEAAAFVASAPRTPDGTACGADAVLTAAAAEQPPREDAPRGAVLQSAIDWLLATRAPGQTRGPVLRPERAWRSLGRALCAQAAIDWLLATPRLVTCPARLRGARACWRRLAACARSRARASAPPARAPDAAPPPTPTRRALARARLHALTVGVRLLHAARKHSRADAVRLAGAVGALRWARLCARTHRHCALADAGVARARGARDRAAQPMRAPLEHVRLVAGEWLTGGKAADASQTDECPAGLPGAPTPAPAPESLLARAGAREGSEGADARCDVRILTARAGQAAIGEGRECVARASGQERVRARRAPLALLSSGAQRVLVAAAPDDSSSDAVRSGGEACHGISACDAPREALREDSEDAMPLGSVRGREPSARVASEAEPPPSSLSSRLASEAALSAGAAGRSAAEAALRPPARTAPVGSGARELARRARAQLCAIATEHRILSRGASDNGCAPGASAAARRRARLEREALGCARSPPSSARREEETRGEASQAAEPREADGAVGQRAARSSGGIDELRAQLNLLKRCIAEPPASARAAAAVSR</sequence>
<feature type="region of interest" description="Disordered" evidence="1">
    <location>
        <begin position="1135"/>
        <end position="1154"/>
    </location>
</feature>
<accession>A0A8J5X9E8</accession>
<reference evidence="2" key="1">
    <citation type="submission" date="2021-05" db="EMBL/GenBank/DDBJ databases">
        <title>The genome of the haptophyte Pavlova lutheri (Diacronema luteri, Pavlovales) - a model for lipid biosynthesis in eukaryotic algae.</title>
        <authorList>
            <person name="Hulatt C.J."/>
            <person name="Posewitz M.C."/>
        </authorList>
    </citation>
    <scope>NUCLEOTIDE SEQUENCE</scope>
    <source>
        <strain evidence="2">NIVA-4/92</strain>
    </source>
</reference>
<evidence type="ECO:0000256" key="1">
    <source>
        <dbReference type="SAM" id="MobiDB-lite"/>
    </source>
</evidence>
<feature type="region of interest" description="Disordered" evidence="1">
    <location>
        <begin position="151"/>
        <end position="170"/>
    </location>
</feature>
<comment type="caution">
    <text evidence="2">The sequence shown here is derived from an EMBL/GenBank/DDBJ whole genome shotgun (WGS) entry which is preliminary data.</text>
</comment>